<dbReference type="EC" id="2.4.1.182" evidence="2 10"/>
<evidence type="ECO:0000313" key="11">
    <source>
        <dbReference type="EMBL" id="MBE3607808.1"/>
    </source>
</evidence>
<evidence type="ECO:0000256" key="3">
    <source>
        <dbReference type="ARBA" id="ARBA00020902"/>
    </source>
</evidence>
<keyword evidence="12" id="KW-1185">Reference proteome</keyword>
<dbReference type="EMBL" id="LIWG01000003">
    <property type="protein sequence ID" value="MBE3607808.1"/>
    <property type="molecule type" value="Genomic_DNA"/>
</dbReference>
<sequence length="348" mass="39080">MSRKILVSALEPSANLHLGEVLKHTLGSEILGIFDEKFGTPFMKSSEFSAMGFVEVLPLIFKAKRAIKQMVKLAKTADAVLLIDSPAFNLPLAKAMREAGVKAPITYYILPQVWAWKPKRVEKVEKFCDNLASILPFDEKFYSRAVYVGHPLLDELKFKKEKLINSSKIAFLPGSRRSEITRLMPIYREVAKDIKDKEKLLVIPPFLIDKVAELYGDVSEFNIVNEAPKALYESEFAFVCSGTATLEAALIGTPFVLCYKAKAIDVWLARKLVKVKYAGLANIMYDFMGKGALHDELIQEQVSALNLLNAYKNCDKDKFLTGCNELRAYLKHGSSVNVAKFLMPSRQE</sequence>
<keyword evidence="5" id="KW-0441">Lipid A biosynthesis</keyword>
<dbReference type="GO" id="GO:0005543">
    <property type="term" value="F:phospholipid binding"/>
    <property type="evidence" value="ECO:0007669"/>
    <property type="project" value="TreeGrafter"/>
</dbReference>
<dbReference type="SUPFAM" id="SSF53756">
    <property type="entry name" value="UDP-Glycosyltransferase/glycogen phosphorylase"/>
    <property type="match status" value="1"/>
</dbReference>
<dbReference type="PANTHER" id="PTHR30372">
    <property type="entry name" value="LIPID-A-DISACCHARIDE SYNTHASE"/>
    <property type="match status" value="1"/>
</dbReference>
<evidence type="ECO:0000313" key="12">
    <source>
        <dbReference type="Proteomes" id="UP000650616"/>
    </source>
</evidence>
<dbReference type="AlphaFoldDB" id="A0AAW3ZU91"/>
<dbReference type="GO" id="GO:0008915">
    <property type="term" value="F:lipid-A-disaccharide synthase activity"/>
    <property type="evidence" value="ECO:0007669"/>
    <property type="project" value="UniProtKB-UniRule"/>
</dbReference>
<comment type="caution">
    <text evidence="11">The sequence shown here is derived from an EMBL/GenBank/DDBJ whole genome shotgun (WGS) entry which is preliminary data.</text>
</comment>
<keyword evidence="8" id="KW-0443">Lipid metabolism</keyword>
<proteinExistence type="predicted"/>
<evidence type="ECO:0000256" key="4">
    <source>
        <dbReference type="ARBA" id="ARBA00022516"/>
    </source>
</evidence>
<dbReference type="PANTHER" id="PTHR30372:SF4">
    <property type="entry name" value="LIPID-A-DISACCHARIDE SYNTHASE, MITOCHONDRIAL-RELATED"/>
    <property type="match status" value="1"/>
</dbReference>
<dbReference type="GO" id="GO:0016020">
    <property type="term" value="C:membrane"/>
    <property type="evidence" value="ECO:0007669"/>
    <property type="project" value="GOC"/>
</dbReference>
<comment type="catalytic activity">
    <reaction evidence="9">
        <text>a lipid X + a UDP-2-N,3-O-bis[(3R)-3-hydroxyacyl]-alpha-D-glucosamine = a lipid A disaccharide + UDP + H(+)</text>
        <dbReference type="Rhea" id="RHEA:67828"/>
        <dbReference type="ChEBI" id="CHEBI:15378"/>
        <dbReference type="ChEBI" id="CHEBI:58223"/>
        <dbReference type="ChEBI" id="CHEBI:137748"/>
        <dbReference type="ChEBI" id="CHEBI:176338"/>
        <dbReference type="ChEBI" id="CHEBI:176343"/>
        <dbReference type="EC" id="2.4.1.182"/>
    </reaction>
</comment>
<evidence type="ECO:0000256" key="5">
    <source>
        <dbReference type="ARBA" id="ARBA00022556"/>
    </source>
</evidence>
<gene>
    <name evidence="11" type="ORF">CCAL9337_03570</name>
</gene>
<dbReference type="InterPro" id="IPR003835">
    <property type="entry name" value="Glyco_trans_19"/>
</dbReference>
<keyword evidence="7 11" id="KW-0808">Transferase</keyword>
<evidence type="ECO:0000256" key="7">
    <source>
        <dbReference type="ARBA" id="ARBA00022679"/>
    </source>
</evidence>
<accession>A0AAW3ZU91</accession>
<evidence type="ECO:0000256" key="10">
    <source>
        <dbReference type="NCBIfam" id="TIGR00215"/>
    </source>
</evidence>
<dbReference type="GO" id="GO:0009245">
    <property type="term" value="P:lipid A biosynthetic process"/>
    <property type="evidence" value="ECO:0007669"/>
    <property type="project" value="UniProtKB-UniRule"/>
</dbReference>
<reference evidence="11 12" key="1">
    <citation type="submission" date="2015-08" db="EMBL/GenBank/DDBJ databases">
        <title>Comparative genomics of the Campylobacter concisus group.</title>
        <authorList>
            <person name="Yee E."/>
            <person name="Chapman M.H."/>
            <person name="Huynh S."/>
            <person name="Bono J.L."/>
            <person name="On S.L."/>
            <person name="St Leger J."/>
            <person name="Foster G."/>
            <person name="Parker C.T."/>
            <person name="Miller W.G."/>
        </authorList>
    </citation>
    <scope>NUCLEOTIDE SEQUENCE [LARGE SCALE GENOMIC DNA]</scope>
    <source>
        <strain evidence="11 12">RM9337</strain>
    </source>
</reference>
<keyword evidence="4" id="KW-0444">Lipid biosynthesis</keyword>
<evidence type="ECO:0000256" key="9">
    <source>
        <dbReference type="ARBA" id="ARBA00048975"/>
    </source>
</evidence>
<evidence type="ECO:0000256" key="6">
    <source>
        <dbReference type="ARBA" id="ARBA00022676"/>
    </source>
</evidence>
<protein>
    <recommendedName>
        <fullName evidence="3 10">Lipid-A-disaccharide synthase</fullName>
        <ecNumber evidence="2 10">2.4.1.182</ecNumber>
    </recommendedName>
</protein>
<evidence type="ECO:0000256" key="8">
    <source>
        <dbReference type="ARBA" id="ARBA00023098"/>
    </source>
</evidence>
<organism evidence="11 12">
    <name type="scientific">Campylobacter californiensis</name>
    <dbReference type="NCBI Taxonomy" id="1032243"/>
    <lineage>
        <taxon>Bacteria</taxon>
        <taxon>Pseudomonadati</taxon>
        <taxon>Campylobacterota</taxon>
        <taxon>Epsilonproteobacteria</taxon>
        <taxon>Campylobacterales</taxon>
        <taxon>Campylobacteraceae</taxon>
        <taxon>Campylobacter</taxon>
    </lineage>
</organism>
<keyword evidence="6 11" id="KW-0328">Glycosyltransferase</keyword>
<comment type="function">
    <text evidence="1">Condensation of UDP-2,3-diacylglucosamine and 2,3-diacylglucosamine-1-phosphate to form lipid A disaccharide, a precursor of lipid A, a phosphorylated glycolipid that anchors the lipopolysaccharide to the outer membrane of the cell.</text>
</comment>
<name>A0AAW3ZU91_9BACT</name>
<dbReference type="NCBIfam" id="TIGR00215">
    <property type="entry name" value="lpxB"/>
    <property type="match status" value="1"/>
</dbReference>
<evidence type="ECO:0000256" key="1">
    <source>
        <dbReference type="ARBA" id="ARBA00002056"/>
    </source>
</evidence>
<dbReference type="Proteomes" id="UP000650616">
    <property type="component" value="Unassembled WGS sequence"/>
</dbReference>
<evidence type="ECO:0000256" key="2">
    <source>
        <dbReference type="ARBA" id="ARBA00012687"/>
    </source>
</evidence>
<dbReference type="RefSeq" id="WP_170015814.1">
    <property type="nucleotide sequence ID" value="NZ_CP012545.1"/>
</dbReference>
<dbReference type="Pfam" id="PF02684">
    <property type="entry name" value="LpxB"/>
    <property type="match status" value="1"/>
</dbReference>